<gene>
    <name evidence="3" type="ORF">D641_0113290</name>
</gene>
<accession>A0A022KRF3</accession>
<keyword evidence="1" id="KW-1133">Transmembrane helix</keyword>
<dbReference type="AlphaFoldDB" id="A0A022KRF3"/>
<feature type="transmembrane region" description="Helical" evidence="1">
    <location>
        <begin position="139"/>
        <end position="158"/>
    </location>
</feature>
<feature type="domain" description="CAAX prenyl protease 2/Lysostaphin resistance protein A-like" evidence="2">
    <location>
        <begin position="139"/>
        <end position="230"/>
    </location>
</feature>
<dbReference type="EMBL" id="AORC01000019">
    <property type="protein sequence ID" value="EYT48076.1"/>
    <property type="molecule type" value="Genomic_DNA"/>
</dbReference>
<dbReference type="PANTHER" id="PTHR36435">
    <property type="entry name" value="SLR1288 PROTEIN"/>
    <property type="match status" value="1"/>
</dbReference>
<feature type="transmembrane region" description="Helical" evidence="1">
    <location>
        <begin position="56"/>
        <end position="74"/>
    </location>
</feature>
<proteinExistence type="predicted"/>
<evidence type="ECO:0000313" key="4">
    <source>
        <dbReference type="Proteomes" id="UP000019754"/>
    </source>
</evidence>
<dbReference type="Pfam" id="PF02517">
    <property type="entry name" value="Rce1-like"/>
    <property type="match status" value="1"/>
</dbReference>
<dbReference type="GO" id="GO:0004175">
    <property type="term" value="F:endopeptidase activity"/>
    <property type="evidence" value="ECO:0007669"/>
    <property type="project" value="UniProtKB-ARBA"/>
</dbReference>
<keyword evidence="1" id="KW-0812">Transmembrane</keyword>
<dbReference type="OrthoDB" id="2411709at2"/>
<protein>
    <recommendedName>
        <fullName evidence="2">CAAX prenyl protease 2/Lysostaphin resistance protein A-like domain-containing protein</fullName>
    </recommendedName>
</protein>
<dbReference type="InterPro" id="IPR052710">
    <property type="entry name" value="CAAX_protease"/>
</dbReference>
<dbReference type="RefSeq" id="WP_017823992.1">
    <property type="nucleotide sequence ID" value="NZ_AORC01000019.1"/>
</dbReference>
<dbReference type="STRING" id="1249481.D641_0113290"/>
<evidence type="ECO:0000256" key="1">
    <source>
        <dbReference type="SAM" id="Phobius"/>
    </source>
</evidence>
<feature type="transmembrane region" description="Helical" evidence="1">
    <location>
        <begin position="94"/>
        <end position="119"/>
    </location>
</feature>
<sequence>MNASAPSSAPLEGSIPTHPSRGFDRGQLLFLALYVAFLIVPGRLFEALDAGAGPRAWTGILRYVLLAGLGIWVFRDAIARSWTLTRQRPVRTGLLVIAAVLAAEIAPIIPAVLLSALGWMPEAGTNDANVSALTDQVPALVFVITVALLGPLTEEFVFREALVQRARRWVPVWTCVLISSLAFGALHIHTLAELPLVLLYASIALVYALALVISRGNLLVPIIAHVIHNGVPALSAFLGQ</sequence>
<feature type="transmembrane region" description="Helical" evidence="1">
    <location>
        <begin position="170"/>
        <end position="188"/>
    </location>
</feature>
<feature type="transmembrane region" description="Helical" evidence="1">
    <location>
        <begin position="194"/>
        <end position="213"/>
    </location>
</feature>
<reference evidence="3 4" key="1">
    <citation type="journal article" date="2013" name="Genome Announc.">
        <title>Draft genome sequence of an Actinobacterium, Brachybacterium muris strain UCD-AY4.</title>
        <authorList>
            <person name="Lo J.R."/>
            <person name="Lang J.M."/>
            <person name="Darling A.E."/>
            <person name="Eisen J.A."/>
            <person name="Coil D.A."/>
        </authorList>
    </citation>
    <scope>NUCLEOTIDE SEQUENCE [LARGE SCALE GENOMIC DNA]</scope>
    <source>
        <strain evidence="3 4">UCD-AY4</strain>
    </source>
</reference>
<dbReference type="Proteomes" id="UP000019754">
    <property type="component" value="Unassembled WGS sequence"/>
</dbReference>
<dbReference type="InterPro" id="IPR003675">
    <property type="entry name" value="Rce1/LyrA-like_dom"/>
</dbReference>
<feature type="transmembrane region" description="Helical" evidence="1">
    <location>
        <begin position="28"/>
        <end position="44"/>
    </location>
</feature>
<dbReference type="PANTHER" id="PTHR36435:SF1">
    <property type="entry name" value="CAAX AMINO TERMINAL PROTEASE FAMILY PROTEIN"/>
    <property type="match status" value="1"/>
</dbReference>
<organism evidence="3 4">
    <name type="scientific">Brachybacterium muris UCD-AY4</name>
    <dbReference type="NCBI Taxonomy" id="1249481"/>
    <lineage>
        <taxon>Bacteria</taxon>
        <taxon>Bacillati</taxon>
        <taxon>Actinomycetota</taxon>
        <taxon>Actinomycetes</taxon>
        <taxon>Micrococcales</taxon>
        <taxon>Dermabacteraceae</taxon>
        <taxon>Brachybacterium</taxon>
    </lineage>
</organism>
<evidence type="ECO:0000313" key="3">
    <source>
        <dbReference type="EMBL" id="EYT48076.1"/>
    </source>
</evidence>
<name>A0A022KRF3_9MICO</name>
<evidence type="ECO:0000259" key="2">
    <source>
        <dbReference type="Pfam" id="PF02517"/>
    </source>
</evidence>
<dbReference type="GO" id="GO:0080120">
    <property type="term" value="P:CAAX-box protein maturation"/>
    <property type="evidence" value="ECO:0007669"/>
    <property type="project" value="UniProtKB-ARBA"/>
</dbReference>
<keyword evidence="1" id="KW-0472">Membrane</keyword>
<keyword evidence="4" id="KW-1185">Reference proteome</keyword>
<dbReference type="HOGENOM" id="CLU_076066_0_0_11"/>
<comment type="caution">
    <text evidence="3">The sequence shown here is derived from an EMBL/GenBank/DDBJ whole genome shotgun (WGS) entry which is preliminary data.</text>
</comment>